<dbReference type="PANTHER" id="PTHR11129:SF3">
    <property type="entry name" value="PROTEIN PRENYLTRANSFERASE ALPHA SUBUNIT REPEAT-CONTAINING PROTEIN 1"/>
    <property type="match status" value="1"/>
</dbReference>
<proteinExistence type="inferred from homology"/>
<dbReference type="OrthoDB" id="1924260at2759"/>
<dbReference type="Pfam" id="PF01239">
    <property type="entry name" value="PPTA"/>
    <property type="match status" value="3"/>
</dbReference>
<feature type="non-terminal residue" evidence="5">
    <location>
        <position position="1"/>
    </location>
</feature>
<evidence type="ECO:0000313" key="6">
    <source>
        <dbReference type="Proteomes" id="UP000612746"/>
    </source>
</evidence>
<dbReference type="Proteomes" id="UP000612746">
    <property type="component" value="Unassembled WGS sequence"/>
</dbReference>
<protein>
    <submittedName>
        <fullName evidence="5">Uncharacterized protein</fullName>
    </submittedName>
</protein>
<evidence type="ECO:0000256" key="3">
    <source>
        <dbReference type="ARBA" id="ARBA00022679"/>
    </source>
</evidence>
<keyword evidence="6" id="KW-1185">Reference proteome</keyword>
<name>A0A8H7PUS4_9FUNG</name>
<sequence>NELGILPAIPDEAERSTNEYYPFIFVDNNLGIPLPVVHHIIAYSSSEFMKYRQQKDQNLDGLELSSKVLFMVNPDHYTAANTRKSLVQSNIVDAQKELALVDLMFTIPKHSKSSIAWHHRKWIQNYLIKEKGQVLDFNRERDLCERTATLYPRNYYAWTYRYWLLTQIPISELKEKHEEYQRSRQWVTSHISDHSGIQYLERCLRFPVGTLLIEVHLRWLREQIKRYPGHESLWCHLRYCAYIAAVKKVLEYETEPAFINEVLKTCKDSDDAEDDDIQKQRQLALRYGLWVTHLVFHYGWGDGDMRTWAGLTMRLYTKELEKLADQSTFYKLFQGWSCHAARKQQATSSDYYKRLPSDNDNEA</sequence>
<gene>
    <name evidence="5" type="ORF">INT44_003724</name>
</gene>
<evidence type="ECO:0000256" key="2">
    <source>
        <dbReference type="ARBA" id="ARBA00022602"/>
    </source>
</evidence>
<keyword evidence="2" id="KW-0637">Prenyltransferase</keyword>
<dbReference type="PANTHER" id="PTHR11129">
    <property type="entry name" value="PROTEIN FARNESYLTRANSFERASE ALPHA SUBUNIT/RAB GERANYLGERANYL TRANSFERASE ALPHA SUBUNIT"/>
    <property type="match status" value="1"/>
</dbReference>
<dbReference type="GO" id="GO:0005737">
    <property type="term" value="C:cytoplasm"/>
    <property type="evidence" value="ECO:0007669"/>
    <property type="project" value="TreeGrafter"/>
</dbReference>
<accession>A0A8H7PUS4</accession>
<evidence type="ECO:0000256" key="4">
    <source>
        <dbReference type="ARBA" id="ARBA00022737"/>
    </source>
</evidence>
<reference evidence="5" key="1">
    <citation type="submission" date="2020-12" db="EMBL/GenBank/DDBJ databases">
        <title>Metabolic potential, ecology and presence of endohyphal bacteria is reflected in genomic diversity of Mucoromycotina.</title>
        <authorList>
            <person name="Muszewska A."/>
            <person name="Okrasinska A."/>
            <person name="Steczkiewicz K."/>
            <person name="Drgas O."/>
            <person name="Orlowska M."/>
            <person name="Perlinska-Lenart U."/>
            <person name="Aleksandrzak-Piekarczyk T."/>
            <person name="Szatraj K."/>
            <person name="Zielenkiewicz U."/>
            <person name="Pilsyk S."/>
            <person name="Malc E."/>
            <person name="Mieczkowski P."/>
            <person name="Kruszewska J.S."/>
            <person name="Biernat P."/>
            <person name="Pawlowska J."/>
        </authorList>
    </citation>
    <scope>NUCLEOTIDE SEQUENCE</scope>
    <source>
        <strain evidence="5">WA0000051536</strain>
    </source>
</reference>
<organism evidence="5 6">
    <name type="scientific">Umbelopsis vinacea</name>
    <dbReference type="NCBI Taxonomy" id="44442"/>
    <lineage>
        <taxon>Eukaryota</taxon>
        <taxon>Fungi</taxon>
        <taxon>Fungi incertae sedis</taxon>
        <taxon>Mucoromycota</taxon>
        <taxon>Mucoromycotina</taxon>
        <taxon>Umbelopsidomycetes</taxon>
        <taxon>Umbelopsidales</taxon>
        <taxon>Umbelopsidaceae</taxon>
        <taxon>Umbelopsis</taxon>
    </lineage>
</organism>
<dbReference type="AlphaFoldDB" id="A0A8H7PUS4"/>
<dbReference type="Gene3D" id="1.25.40.120">
    <property type="entry name" value="Protein prenylyltransferase"/>
    <property type="match status" value="1"/>
</dbReference>
<comment type="caution">
    <text evidence="5">The sequence shown here is derived from an EMBL/GenBank/DDBJ whole genome shotgun (WGS) entry which is preliminary data.</text>
</comment>
<dbReference type="InterPro" id="IPR002088">
    <property type="entry name" value="Prenyl_trans_a"/>
</dbReference>
<comment type="similarity">
    <text evidence="1">Belongs to the protein prenyltransferase subunit alpha family.</text>
</comment>
<keyword evidence="3" id="KW-0808">Transferase</keyword>
<evidence type="ECO:0000256" key="1">
    <source>
        <dbReference type="ARBA" id="ARBA00006734"/>
    </source>
</evidence>
<keyword evidence="4" id="KW-0677">Repeat</keyword>
<evidence type="ECO:0000313" key="5">
    <source>
        <dbReference type="EMBL" id="KAG2180717.1"/>
    </source>
</evidence>
<dbReference type="SUPFAM" id="SSF48439">
    <property type="entry name" value="Protein prenylyltransferase"/>
    <property type="match status" value="1"/>
</dbReference>
<dbReference type="EMBL" id="JAEPRA010000009">
    <property type="protein sequence ID" value="KAG2180717.1"/>
    <property type="molecule type" value="Genomic_DNA"/>
</dbReference>
<dbReference type="PROSITE" id="PS51147">
    <property type="entry name" value="PFTA"/>
    <property type="match status" value="1"/>
</dbReference>
<dbReference type="GO" id="GO:0008318">
    <property type="term" value="F:protein prenyltransferase activity"/>
    <property type="evidence" value="ECO:0007669"/>
    <property type="project" value="InterPro"/>
</dbReference>